<dbReference type="PANTHER" id="PTHR43790">
    <property type="entry name" value="CARBOHYDRATE TRANSPORT ATP-BINDING PROTEIN MG119-RELATED"/>
    <property type="match status" value="1"/>
</dbReference>
<dbReference type="GO" id="GO:0005886">
    <property type="term" value="C:plasma membrane"/>
    <property type="evidence" value="ECO:0007669"/>
    <property type="project" value="UniProtKB-SubCell"/>
</dbReference>
<evidence type="ECO:0000256" key="1">
    <source>
        <dbReference type="ARBA" id="ARBA00004202"/>
    </source>
</evidence>
<dbReference type="SUPFAM" id="SSF52540">
    <property type="entry name" value="P-loop containing nucleoside triphosphate hydrolases"/>
    <property type="match status" value="2"/>
</dbReference>
<dbReference type="PROSITE" id="PS50893">
    <property type="entry name" value="ABC_TRANSPORTER_2"/>
    <property type="match status" value="2"/>
</dbReference>
<evidence type="ECO:0000256" key="8">
    <source>
        <dbReference type="ARBA" id="ARBA00022967"/>
    </source>
</evidence>
<evidence type="ECO:0000256" key="5">
    <source>
        <dbReference type="ARBA" id="ARBA00022737"/>
    </source>
</evidence>
<keyword evidence="8" id="KW-1278">Translocase</keyword>
<proteinExistence type="predicted"/>
<dbReference type="RefSeq" id="WP_072898299.1">
    <property type="nucleotide sequence ID" value="NZ_FQWZ01000006.1"/>
</dbReference>
<feature type="domain" description="ABC transporter" evidence="10">
    <location>
        <begin position="267"/>
        <end position="514"/>
    </location>
</feature>
<keyword evidence="4 11" id="KW-0762">Sugar transport</keyword>
<feature type="domain" description="ABC transporter" evidence="10">
    <location>
        <begin position="20"/>
        <end position="251"/>
    </location>
</feature>
<evidence type="ECO:0000256" key="9">
    <source>
        <dbReference type="ARBA" id="ARBA00023136"/>
    </source>
</evidence>
<evidence type="ECO:0000256" key="2">
    <source>
        <dbReference type="ARBA" id="ARBA00022448"/>
    </source>
</evidence>
<gene>
    <name evidence="11" type="ORF">SAMN04488068_2611</name>
</gene>
<dbReference type="SMART" id="SM00382">
    <property type="entry name" value="AAA"/>
    <property type="match status" value="1"/>
</dbReference>
<dbReference type="Proteomes" id="UP000199758">
    <property type="component" value="Unassembled WGS sequence"/>
</dbReference>
<accession>A0A1M5QHE2</accession>
<protein>
    <submittedName>
        <fullName evidence="11">Simple sugar transport system ATP-binding protein</fullName>
    </submittedName>
</protein>
<dbReference type="InterPro" id="IPR003593">
    <property type="entry name" value="AAA+_ATPase"/>
</dbReference>
<keyword evidence="12" id="KW-1185">Reference proteome</keyword>
<dbReference type="FunFam" id="3.40.50.300:FF:000127">
    <property type="entry name" value="Ribose import ATP-binding protein RbsA"/>
    <property type="match status" value="1"/>
</dbReference>
<sequence>MTDSFPPTTSAATPGSAPRLALRGISKRYPSVVANDAVDLTVQPGEIHALMGENGAGKSTLMKIVYGVTRPDAGTIHWQGEPVTIDSPAKARALGIGMVFQHFSLFETLTVAENIALALDHRAAPSTLDARINEVSERYGLPVDPKRLVHSMSVGERQRVEIVRCLLQAPQLLIMDEPTSVLTPQAVQTLFGTLRRLASEGVSILYISHKLDEIRQLCDTATVLRGGRLAGTATPRLEDDAGLARLMIGSELSPCQLPPKQPGEIMLELTNLNLPSSDPFGTHLQRVDLRVRRGEIVGIAGVSGNGQKELMAALSGECLSPDVGAVRIGGQPVGRLGPAARRRLGLGFVPEERLGRGAVPAMSLSDNALLTGAATAPAMLRHGLVSRRAARDFATGVIAAFNVKCGGESSIASSLSGGNLQKFIVGREVRLDPQVMVAAQPTWGVDVGASQMIRQALIELRNRDVAVLVVSEELDELFAICDRLVVIAQGRLSPSRTPAQTSVEEIGSWMSGGFIAAADAKQEVRDAAAA</sequence>
<reference evidence="11 12" key="1">
    <citation type="submission" date="2016-11" db="EMBL/GenBank/DDBJ databases">
        <authorList>
            <person name="Jaros S."/>
            <person name="Januszkiewicz K."/>
            <person name="Wedrychowicz H."/>
        </authorList>
    </citation>
    <scope>NUCLEOTIDE SEQUENCE [LARGE SCALE GENOMIC DNA]</scope>
    <source>
        <strain evidence="11 12">CGMCC 1.7049</strain>
    </source>
</reference>
<evidence type="ECO:0000313" key="12">
    <source>
        <dbReference type="Proteomes" id="UP000199758"/>
    </source>
</evidence>
<dbReference type="InterPro" id="IPR003439">
    <property type="entry name" value="ABC_transporter-like_ATP-bd"/>
</dbReference>
<dbReference type="InterPro" id="IPR017871">
    <property type="entry name" value="ABC_transporter-like_CS"/>
</dbReference>
<keyword evidence="2" id="KW-0813">Transport</keyword>
<dbReference type="EMBL" id="FQWZ01000006">
    <property type="protein sequence ID" value="SHH13271.1"/>
    <property type="molecule type" value="Genomic_DNA"/>
</dbReference>
<dbReference type="CDD" id="cd03216">
    <property type="entry name" value="ABC_Carb_Monos_I"/>
    <property type="match status" value="1"/>
</dbReference>
<dbReference type="Pfam" id="PF00005">
    <property type="entry name" value="ABC_tran"/>
    <property type="match status" value="2"/>
</dbReference>
<dbReference type="AlphaFoldDB" id="A0A1M5QHE2"/>
<evidence type="ECO:0000313" key="11">
    <source>
        <dbReference type="EMBL" id="SHH13271.1"/>
    </source>
</evidence>
<dbReference type="Gene3D" id="3.40.50.300">
    <property type="entry name" value="P-loop containing nucleotide triphosphate hydrolases"/>
    <property type="match status" value="2"/>
</dbReference>
<keyword evidence="7 11" id="KW-0067">ATP-binding</keyword>
<comment type="subcellular location">
    <subcellularLocation>
        <location evidence="1">Cell membrane</location>
        <topology evidence="1">Peripheral membrane protein</topology>
    </subcellularLocation>
</comment>
<evidence type="ECO:0000256" key="4">
    <source>
        <dbReference type="ARBA" id="ARBA00022597"/>
    </source>
</evidence>
<name>A0A1M5QHE2_9GAMM</name>
<dbReference type="STRING" id="490188.SAMN04488068_2611"/>
<dbReference type="InterPro" id="IPR027417">
    <property type="entry name" value="P-loop_NTPase"/>
</dbReference>
<dbReference type="CDD" id="cd03215">
    <property type="entry name" value="ABC_Carb_Monos_II"/>
    <property type="match status" value="1"/>
</dbReference>
<organism evidence="11 12">
    <name type="scientific">Hydrocarboniphaga daqingensis</name>
    <dbReference type="NCBI Taxonomy" id="490188"/>
    <lineage>
        <taxon>Bacteria</taxon>
        <taxon>Pseudomonadati</taxon>
        <taxon>Pseudomonadota</taxon>
        <taxon>Gammaproteobacteria</taxon>
        <taxon>Nevskiales</taxon>
        <taxon>Nevskiaceae</taxon>
        <taxon>Hydrocarboniphaga</taxon>
    </lineage>
</organism>
<keyword evidence="3" id="KW-1003">Cell membrane</keyword>
<evidence type="ECO:0000259" key="10">
    <source>
        <dbReference type="PROSITE" id="PS50893"/>
    </source>
</evidence>
<keyword evidence="5" id="KW-0677">Repeat</keyword>
<keyword evidence="6" id="KW-0547">Nucleotide-binding</keyword>
<dbReference type="PANTHER" id="PTHR43790:SF4">
    <property type="entry name" value="GUANOSINE IMPORT ATP-BINDING PROTEIN NUPO"/>
    <property type="match status" value="1"/>
</dbReference>
<dbReference type="GO" id="GO:0016887">
    <property type="term" value="F:ATP hydrolysis activity"/>
    <property type="evidence" value="ECO:0007669"/>
    <property type="project" value="InterPro"/>
</dbReference>
<evidence type="ECO:0000256" key="3">
    <source>
        <dbReference type="ARBA" id="ARBA00022475"/>
    </source>
</evidence>
<dbReference type="GO" id="GO:0005524">
    <property type="term" value="F:ATP binding"/>
    <property type="evidence" value="ECO:0007669"/>
    <property type="project" value="UniProtKB-KW"/>
</dbReference>
<dbReference type="InterPro" id="IPR050107">
    <property type="entry name" value="ABC_carbohydrate_import_ATPase"/>
</dbReference>
<evidence type="ECO:0000256" key="6">
    <source>
        <dbReference type="ARBA" id="ARBA00022741"/>
    </source>
</evidence>
<evidence type="ECO:0000256" key="7">
    <source>
        <dbReference type="ARBA" id="ARBA00022840"/>
    </source>
</evidence>
<keyword evidence="9" id="KW-0472">Membrane</keyword>
<dbReference type="PROSITE" id="PS00211">
    <property type="entry name" value="ABC_TRANSPORTER_1"/>
    <property type="match status" value="2"/>
</dbReference>